<dbReference type="EMBL" id="JBAWTH010000002">
    <property type="protein sequence ID" value="KAL2292876.1"/>
    <property type="molecule type" value="Genomic_DNA"/>
</dbReference>
<name>A0ABR4FDV4_9PEZI</name>
<evidence type="ECO:0000313" key="1">
    <source>
        <dbReference type="EMBL" id="KAL2292876.1"/>
    </source>
</evidence>
<proteinExistence type="predicted"/>
<sequence length="103" mass="12038">MHVETAPQASCKEIKQAIYQKIKCRRVFIIISFPCQHPIHLFRHHIHIVVTLCRALCNKINKRVLLTHHIDEYSPSVVETICKGKYRRQGIQAERIKGIRTAK</sequence>
<accession>A0ABR4FDV4</accession>
<comment type="caution">
    <text evidence="1">The sequence shown here is derived from an EMBL/GenBank/DDBJ whole genome shotgun (WGS) entry which is preliminary data.</text>
</comment>
<keyword evidence="2" id="KW-1185">Reference proteome</keyword>
<gene>
    <name evidence="1" type="ORF">FJTKL_07929</name>
</gene>
<dbReference type="Proteomes" id="UP001600888">
    <property type="component" value="Unassembled WGS sequence"/>
</dbReference>
<protein>
    <submittedName>
        <fullName evidence="1">Uncharacterized protein</fullName>
    </submittedName>
</protein>
<evidence type="ECO:0000313" key="2">
    <source>
        <dbReference type="Proteomes" id="UP001600888"/>
    </source>
</evidence>
<reference evidence="1 2" key="1">
    <citation type="submission" date="2024-03" db="EMBL/GenBank/DDBJ databases">
        <title>A high-quality draft genome sequence of Diaporthe vaccinii, a causative agent of upright dieback and viscid rot disease in cranberry plants.</title>
        <authorList>
            <person name="Sarrasin M."/>
            <person name="Lang B.F."/>
            <person name="Burger G."/>
        </authorList>
    </citation>
    <scope>NUCLEOTIDE SEQUENCE [LARGE SCALE GENOMIC DNA]</scope>
    <source>
        <strain evidence="1 2">IS7</strain>
    </source>
</reference>
<organism evidence="1 2">
    <name type="scientific">Diaporthe vaccinii</name>
    <dbReference type="NCBI Taxonomy" id="105482"/>
    <lineage>
        <taxon>Eukaryota</taxon>
        <taxon>Fungi</taxon>
        <taxon>Dikarya</taxon>
        <taxon>Ascomycota</taxon>
        <taxon>Pezizomycotina</taxon>
        <taxon>Sordariomycetes</taxon>
        <taxon>Sordariomycetidae</taxon>
        <taxon>Diaporthales</taxon>
        <taxon>Diaporthaceae</taxon>
        <taxon>Diaporthe</taxon>
        <taxon>Diaporthe eres species complex</taxon>
    </lineage>
</organism>